<dbReference type="Gramene" id="Pp3c5_14550V3.1">
    <property type="protein sequence ID" value="Pp3c5_14550V3.1"/>
    <property type="gene ID" value="Pp3c5_14550"/>
</dbReference>
<accession>A0A2K1KJN6</accession>
<dbReference type="Gramene" id="Pp3c5_14550V3.2">
    <property type="protein sequence ID" value="Pp3c5_14550V3.2"/>
    <property type="gene ID" value="Pp3c5_14550"/>
</dbReference>
<organism evidence="1">
    <name type="scientific">Physcomitrium patens</name>
    <name type="common">Spreading-leaved earth moss</name>
    <name type="synonym">Physcomitrella patens</name>
    <dbReference type="NCBI Taxonomy" id="3218"/>
    <lineage>
        <taxon>Eukaryota</taxon>
        <taxon>Viridiplantae</taxon>
        <taxon>Streptophyta</taxon>
        <taxon>Embryophyta</taxon>
        <taxon>Bryophyta</taxon>
        <taxon>Bryophytina</taxon>
        <taxon>Bryopsida</taxon>
        <taxon>Funariidae</taxon>
        <taxon>Funariales</taxon>
        <taxon>Funariaceae</taxon>
        <taxon>Physcomitrium</taxon>
    </lineage>
</organism>
<proteinExistence type="predicted"/>
<reference evidence="2" key="3">
    <citation type="submission" date="2020-12" db="UniProtKB">
        <authorList>
            <consortium name="EnsemblPlants"/>
        </authorList>
    </citation>
    <scope>IDENTIFICATION</scope>
</reference>
<name>A0A2K1KJN6_PHYPA</name>
<dbReference type="EnsemblPlants" id="Pp3c5_14550V3.2">
    <property type="protein sequence ID" value="Pp3c5_14550V3.2"/>
    <property type="gene ID" value="Pp3c5_14550"/>
</dbReference>
<evidence type="ECO:0000313" key="1">
    <source>
        <dbReference type="EMBL" id="PNR53988.1"/>
    </source>
</evidence>
<dbReference type="EMBL" id="ABEU02000005">
    <property type="protein sequence ID" value="PNR53988.1"/>
    <property type="molecule type" value="Genomic_DNA"/>
</dbReference>
<reference evidence="1 3" key="1">
    <citation type="journal article" date="2008" name="Science">
        <title>The Physcomitrella genome reveals evolutionary insights into the conquest of land by plants.</title>
        <authorList>
            <person name="Rensing S."/>
            <person name="Lang D."/>
            <person name="Zimmer A."/>
            <person name="Terry A."/>
            <person name="Salamov A."/>
            <person name="Shapiro H."/>
            <person name="Nishiyama T."/>
            <person name="Perroud P.-F."/>
            <person name="Lindquist E."/>
            <person name="Kamisugi Y."/>
            <person name="Tanahashi T."/>
            <person name="Sakakibara K."/>
            <person name="Fujita T."/>
            <person name="Oishi K."/>
            <person name="Shin-I T."/>
            <person name="Kuroki Y."/>
            <person name="Toyoda A."/>
            <person name="Suzuki Y."/>
            <person name="Hashimoto A."/>
            <person name="Yamaguchi K."/>
            <person name="Sugano A."/>
            <person name="Kohara Y."/>
            <person name="Fujiyama A."/>
            <person name="Anterola A."/>
            <person name="Aoki S."/>
            <person name="Ashton N."/>
            <person name="Barbazuk W.B."/>
            <person name="Barker E."/>
            <person name="Bennetzen J."/>
            <person name="Bezanilla M."/>
            <person name="Blankenship R."/>
            <person name="Cho S.H."/>
            <person name="Dutcher S."/>
            <person name="Estelle M."/>
            <person name="Fawcett J.A."/>
            <person name="Gundlach H."/>
            <person name="Hanada K."/>
            <person name="Heyl A."/>
            <person name="Hicks K.A."/>
            <person name="Hugh J."/>
            <person name="Lohr M."/>
            <person name="Mayer K."/>
            <person name="Melkozernov A."/>
            <person name="Murata T."/>
            <person name="Nelson D."/>
            <person name="Pils B."/>
            <person name="Prigge M."/>
            <person name="Reiss B."/>
            <person name="Renner T."/>
            <person name="Rombauts S."/>
            <person name="Rushton P."/>
            <person name="Sanderfoot A."/>
            <person name="Schween G."/>
            <person name="Shiu S.-H."/>
            <person name="Stueber K."/>
            <person name="Theodoulou F.L."/>
            <person name="Tu H."/>
            <person name="Van de Peer Y."/>
            <person name="Verrier P.J."/>
            <person name="Waters E."/>
            <person name="Wood A."/>
            <person name="Yang L."/>
            <person name="Cove D."/>
            <person name="Cuming A."/>
            <person name="Hasebe M."/>
            <person name="Lucas S."/>
            <person name="Mishler D.B."/>
            <person name="Reski R."/>
            <person name="Grigoriev I."/>
            <person name="Quatrano R.S."/>
            <person name="Boore J.L."/>
        </authorList>
    </citation>
    <scope>NUCLEOTIDE SEQUENCE [LARGE SCALE GENOMIC DNA]</scope>
    <source>
        <strain evidence="2 3">cv. Gransden 2004</strain>
    </source>
</reference>
<gene>
    <name evidence="1" type="ORF">PHYPA_007664</name>
</gene>
<evidence type="ECO:0000313" key="3">
    <source>
        <dbReference type="Proteomes" id="UP000006727"/>
    </source>
</evidence>
<sequence length="38" mass="4156">MRVREAVVFSTNSVHLISPVVSFSKPAIINVCRQAEIG</sequence>
<evidence type="ECO:0000313" key="2">
    <source>
        <dbReference type="EnsemblPlants" id="Pp3c5_14550V3.1"/>
    </source>
</evidence>
<dbReference type="Proteomes" id="UP000006727">
    <property type="component" value="Chromosome 5"/>
</dbReference>
<reference evidence="1 3" key="2">
    <citation type="journal article" date="2018" name="Plant J.">
        <title>The Physcomitrella patens chromosome-scale assembly reveals moss genome structure and evolution.</title>
        <authorList>
            <person name="Lang D."/>
            <person name="Ullrich K.K."/>
            <person name="Murat F."/>
            <person name="Fuchs J."/>
            <person name="Jenkins J."/>
            <person name="Haas F.B."/>
            <person name="Piednoel M."/>
            <person name="Gundlach H."/>
            <person name="Van Bel M."/>
            <person name="Meyberg R."/>
            <person name="Vives C."/>
            <person name="Morata J."/>
            <person name="Symeonidi A."/>
            <person name="Hiss M."/>
            <person name="Muchero W."/>
            <person name="Kamisugi Y."/>
            <person name="Saleh O."/>
            <person name="Blanc G."/>
            <person name="Decker E.L."/>
            <person name="van Gessel N."/>
            <person name="Grimwood J."/>
            <person name="Hayes R.D."/>
            <person name="Graham S.W."/>
            <person name="Gunter L.E."/>
            <person name="McDaniel S.F."/>
            <person name="Hoernstein S.N.W."/>
            <person name="Larsson A."/>
            <person name="Li F.W."/>
            <person name="Perroud P.F."/>
            <person name="Phillips J."/>
            <person name="Ranjan P."/>
            <person name="Rokshar D.S."/>
            <person name="Rothfels C.J."/>
            <person name="Schneider L."/>
            <person name="Shu S."/>
            <person name="Stevenson D.W."/>
            <person name="Thummler F."/>
            <person name="Tillich M."/>
            <person name="Villarreal Aguilar J.C."/>
            <person name="Widiez T."/>
            <person name="Wong G.K."/>
            <person name="Wymore A."/>
            <person name="Zhang Y."/>
            <person name="Zimmer A.D."/>
            <person name="Quatrano R.S."/>
            <person name="Mayer K.F.X."/>
            <person name="Goodstein D."/>
            <person name="Casacuberta J.M."/>
            <person name="Vandepoele K."/>
            <person name="Reski R."/>
            <person name="Cuming A.C."/>
            <person name="Tuskan G.A."/>
            <person name="Maumus F."/>
            <person name="Salse J."/>
            <person name="Schmutz J."/>
            <person name="Rensing S.A."/>
        </authorList>
    </citation>
    <scope>NUCLEOTIDE SEQUENCE [LARGE SCALE GENOMIC DNA]</scope>
    <source>
        <strain evidence="2 3">cv. Gransden 2004</strain>
    </source>
</reference>
<keyword evidence="3" id="KW-1185">Reference proteome</keyword>
<dbReference type="AlphaFoldDB" id="A0A2K1KJN6"/>
<dbReference type="EnsemblPlants" id="Pp3c5_14550V3.1">
    <property type="protein sequence ID" value="Pp3c5_14550V3.1"/>
    <property type="gene ID" value="Pp3c5_14550"/>
</dbReference>
<protein>
    <submittedName>
        <fullName evidence="1 2">Uncharacterized protein</fullName>
    </submittedName>
</protein>
<dbReference type="InParanoid" id="A0A2K1KJN6"/>